<sequence length="42" mass="4910">MLAKRADNYSAIVWVDAKRGFNNAAWFQKVITYIYCMCLYGN</sequence>
<accession>X1MYU3</accession>
<evidence type="ECO:0000313" key="1">
    <source>
        <dbReference type="EMBL" id="GAI23191.1"/>
    </source>
</evidence>
<comment type="caution">
    <text evidence="1">The sequence shown here is derived from an EMBL/GenBank/DDBJ whole genome shotgun (WGS) entry which is preliminary data.</text>
</comment>
<protein>
    <submittedName>
        <fullName evidence="1">Uncharacterized protein</fullName>
    </submittedName>
</protein>
<proteinExistence type="predicted"/>
<reference evidence="1" key="1">
    <citation type="journal article" date="2014" name="Front. Microbiol.">
        <title>High frequency of phylogenetically diverse reductive dehalogenase-homologous genes in deep subseafloor sedimentary metagenomes.</title>
        <authorList>
            <person name="Kawai M."/>
            <person name="Futagami T."/>
            <person name="Toyoda A."/>
            <person name="Takaki Y."/>
            <person name="Nishi S."/>
            <person name="Hori S."/>
            <person name="Arai W."/>
            <person name="Tsubouchi T."/>
            <person name="Morono Y."/>
            <person name="Uchiyama I."/>
            <person name="Ito T."/>
            <person name="Fujiyama A."/>
            <person name="Inagaki F."/>
            <person name="Takami H."/>
        </authorList>
    </citation>
    <scope>NUCLEOTIDE SEQUENCE</scope>
    <source>
        <strain evidence="1">Expedition CK06-06</strain>
    </source>
</reference>
<name>X1MYU3_9ZZZZ</name>
<gene>
    <name evidence="1" type="ORF">S06H3_24327</name>
</gene>
<organism evidence="1">
    <name type="scientific">marine sediment metagenome</name>
    <dbReference type="NCBI Taxonomy" id="412755"/>
    <lineage>
        <taxon>unclassified sequences</taxon>
        <taxon>metagenomes</taxon>
        <taxon>ecological metagenomes</taxon>
    </lineage>
</organism>
<dbReference type="EMBL" id="BARV01013493">
    <property type="protein sequence ID" value="GAI23191.1"/>
    <property type="molecule type" value="Genomic_DNA"/>
</dbReference>
<dbReference type="AlphaFoldDB" id="X1MYU3"/>